<organism evidence="1 2">
    <name type="scientific">Nyssa sinensis</name>
    <dbReference type="NCBI Taxonomy" id="561372"/>
    <lineage>
        <taxon>Eukaryota</taxon>
        <taxon>Viridiplantae</taxon>
        <taxon>Streptophyta</taxon>
        <taxon>Embryophyta</taxon>
        <taxon>Tracheophyta</taxon>
        <taxon>Spermatophyta</taxon>
        <taxon>Magnoliopsida</taxon>
        <taxon>eudicotyledons</taxon>
        <taxon>Gunneridae</taxon>
        <taxon>Pentapetalae</taxon>
        <taxon>asterids</taxon>
        <taxon>Cornales</taxon>
        <taxon>Nyssaceae</taxon>
        <taxon>Nyssa</taxon>
    </lineage>
</organism>
<name>A0A5J5BYZ6_9ASTE</name>
<dbReference type="GO" id="GO:0008422">
    <property type="term" value="F:beta-glucosidase activity"/>
    <property type="evidence" value="ECO:0007669"/>
    <property type="project" value="TreeGrafter"/>
</dbReference>
<dbReference type="AlphaFoldDB" id="A0A5J5BYZ6"/>
<dbReference type="PANTHER" id="PTHR12654">
    <property type="entry name" value="BILE ACID BETA-GLUCOSIDASE-RELATED"/>
    <property type="match status" value="1"/>
</dbReference>
<accession>A0A5J5BYZ6</accession>
<dbReference type="EMBL" id="CM018031">
    <property type="protein sequence ID" value="KAA8548433.1"/>
    <property type="molecule type" value="Genomic_DNA"/>
</dbReference>
<dbReference type="Proteomes" id="UP000325577">
    <property type="component" value="Linkage Group LG0"/>
</dbReference>
<keyword evidence="2" id="KW-1185">Reference proteome</keyword>
<dbReference type="OrthoDB" id="1671342at2759"/>
<reference evidence="1 2" key="1">
    <citation type="submission" date="2019-09" db="EMBL/GenBank/DDBJ databases">
        <title>A chromosome-level genome assembly of the Chinese tupelo Nyssa sinensis.</title>
        <authorList>
            <person name="Yang X."/>
            <person name="Kang M."/>
            <person name="Yang Y."/>
            <person name="Xiong H."/>
            <person name="Wang M."/>
            <person name="Zhang Z."/>
            <person name="Wang Z."/>
            <person name="Wu H."/>
            <person name="Ma T."/>
            <person name="Liu J."/>
            <person name="Xi Z."/>
        </authorList>
    </citation>
    <scope>NUCLEOTIDE SEQUENCE [LARGE SCALE GENOMIC DNA]</scope>
    <source>
        <strain evidence="1">J267</strain>
        <tissue evidence="1">Leaf</tissue>
    </source>
</reference>
<proteinExistence type="predicted"/>
<dbReference type="InterPro" id="IPR052566">
    <property type="entry name" value="Non-lysos_glucosylceramidase"/>
</dbReference>
<evidence type="ECO:0000313" key="2">
    <source>
        <dbReference type="Proteomes" id="UP000325577"/>
    </source>
</evidence>
<evidence type="ECO:0000313" key="1">
    <source>
        <dbReference type="EMBL" id="KAA8548433.1"/>
    </source>
</evidence>
<sequence length="87" mass="10379">MVSGNIFHYRKNSWPPEEYVNRATLNLLDFDSAGPPEQAWRRRLNSQCSILKEFSVTFTEAIKMFRLAIRLWSYIREEAFPRTESTY</sequence>
<gene>
    <name evidence="1" type="ORF">F0562_000117</name>
</gene>
<dbReference type="PANTHER" id="PTHR12654:SF0">
    <property type="entry name" value="NON-LYSOSOMAL GLUCOSYLCERAMIDASE"/>
    <property type="match status" value="1"/>
</dbReference>
<protein>
    <submittedName>
        <fullName evidence="1">Uncharacterized protein</fullName>
    </submittedName>
</protein>